<proteinExistence type="inferred from homology"/>
<dbReference type="PANTHER" id="PTHR28097:SF1">
    <property type="entry name" value="PHEROMONE A FACTOR RECEPTOR"/>
    <property type="match status" value="1"/>
</dbReference>
<dbReference type="InterPro" id="IPR001499">
    <property type="entry name" value="GPCR_STE3"/>
</dbReference>
<evidence type="ECO:0000256" key="10">
    <source>
        <dbReference type="SAM" id="Phobius"/>
    </source>
</evidence>
<keyword evidence="3" id="KW-0589">Pheromone response</keyword>
<evidence type="ECO:0000313" key="11">
    <source>
        <dbReference type="EMBL" id="WFD46405.1"/>
    </source>
</evidence>
<feature type="transmembrane region" description="Helical" evidence="10">
    <location>
        <begin position="37"/>
        <end position="57"/>
    </location>
</feature>
<name>A0ABY8ELF7_MALFU</name>
<dbReference type="Pfam" id="PF02076">
    <property type="entry name" value="STE3"/>
    <property type="match status" value="1"/>
</dbReference>
<comment type="similarity">
    <text evidence="2">Belongs to the G-protein coupled receptor 4 family.</text>
</comment>
<reference evidence="11 12" key="1">
    <citation type="journal article" date="2020" name="Elife">
        <title>Loss of centromere function drives karyotype evolution in closely related Malassezia species.</title>
        <authorList>
            <person name="Sankaranarayanan S.R."/>
            <person name="Ianiri G."/>
            <person name="Coelho M.A."/>
            <person name="Reza M.H."/>
            <person name="Thimmappa B.C."/>
            <person name="Ganguly P."/>
            <person name="Vadnala R.N."/>
            <person name="Sun S."/>
            <person name="Siddharthan R."/>
            <person name="Tellgren-Roth C."/>
            <person name="Dawson T.L."/>
            <person name="Heitman J."/>
            <person name="Sanyal K."/>
        </authorList>
    </citation>
    <scope>NUCLEOTIDE SEQUENCE [LARGE SCALE GENOMIC DNA]</scope>
    <source>
        <strain evidence="11">CBS14141</strain>
    </source>
</reference>
<evidence type="ECO:0000256" key="6">
    <source>
        <dbReference type="ARBA" id="ARBA00023040"/>
    </source>
</evidence>
<dbReference type="InterPro" id="IPR001546">
    <property type="entry name" value="GPCR_Pheromne_A_rcpt"/>
</dbReference>
<protein>
    <submittedName>
        <fullName evidence="11">A-factor receptor</fullName>
    </submittedName>
</protein>
<keyword evidence="9" id="KW-0807">Transducer</keyword>
<feature type="transmembrane region" description="Helical" evidence="10">
    <location>
        <begin position="6"/>
        <end position="25"/>
    </location>
</feature>
<keyword evidence="8 11" id="KW-0675">Receptor</keyword>
<keyword evidence="7 10" id="KW-0472">Membrane</keyword>
<sequence>MLSSTLAFIFFAFISVPALLVSLPFHLKAQNAGTTLIICWTSLGNFVEAISAIVMLNANDVKAVGWCDFAGAIRYTWGTGCCMGGLLLLRRLAIIASKQTAFKDEREKRRVFAIEIAIGITIPLLEILFHFIVQGHRMDEFQDFGCMAPIYPSVATIFLVMLYPIVITIISALYGILAVRSLTVRRKEFYHMLSNEDTGISRSHYLRLMALGLIDIILWLPLSLTFLILDLSNMKIQSYQSWSHVHIDFNRVEFVPIDTFVHGNYSVYVAAELGRWIGPTLALNFFIFFGVKSEVWASYWSRFIKFRNIVCQWGRTKIPAQNDSDADIFDDVEDKTTPIVQSQFGTERTFTTSRNSLPNSLGNSLPDIDIEKAEHMDIYST</sequence>
<comment type="subcellular location">
    <subcellularLocation>
        <location evidence="1">Membrane</location>
        <topology evidence="1">Multi-pass membrane protein</topology>
    </subcellularLocation>
</comment>
<evidence type="ECO:0000256" key="2">
    <source>
        <dbReference type="ARBA" id="ARBA00011085"/>
    </source>
</evidence>
<organism evidence="11 12">
    <name type="scientific">Malassezia furfur</name>
    <name type="common">Pityriasis versicolor infection agent</name>
    <name type="synonym">Pityrosporum furfur</name>
    <dbReference type="NCBI Taxonomy" id="55194"/>
    <lineage>
        <taxon>Eukaryota</taxon>
        <taxon>Fungi</taxon>
        <taxon>Dikarya</taxon>
        <taxon>Basidiomycota</taxon>
        <taxon>Ustilaginomycotina</taxon>
        <taxon>Malasseziomycetes</taxon>
        <taxon>Malasseziales</taxon>
        <taxon>Malasseziaceae</taxon>
        <taxon>Malassezia</taxon>
    </lineage>
</organism>
<dbReference type="PRINTS" id="PR00899">
    <property type="entry name" value="GPCRSTE3"/>
</dbReference>
<dbReference type="PRINTS" id="PR00900">
    <property type="entry name" value="PHEROMONEAR"/>
</dbReference>
<keyword evidence="4 10" id="KW-0812">Transmembrane</keyword>
<evidence type="ECO:0000256" key="7">
    <source>
        <dbReference type="ARBA" id="ARBA00023136"/>
    </source>
</evidence>
<accession>A0ABY8ELF7</accession>
<evidence type="ECO:0000256" key="9">
    <source>
        <dbReference type="ARBA" id="ARBA00023224"/>
    </source>
</evidence>
<feature type="transmembrane region" description="Helical" evidence="10">
    <location>
        <begin position="153"/>
        <end position="177"/>
    </location>
</feature>
<keyword evidence="12" id="KW-1185">Reference proteome</keyword>
<evidence type="ECO:0000256" key="4">
    <source>
        <dbReference type="ARBA" id="ARBA00022692"/>
    </source>
</evidence>
<evidence type="ECO:0000256" key="3">
    <source>
        <dbReference type="ARBA" id="ARBA00022507"/>
    </source>
</evidence>
<keyword evidence="6" id="KW-0297">G-protein coupled receptor</keyword>
<feature type="transmembrane region" description="Helical" evidence="10">
    <location>
        <begin position="276"/>
        <end position="297"/>
    </location>
</feature>
<evidence type="ECO:0000256" key="5">
    <source>
        <dbReference type="ARBA" id="ARBA00022989"/>
    </source>
</evidence>
<gene>
    <name evidence="11" type="primary">STE3</name>
    <name evidence="11" type="ORF">GLX27_001038b</name>
</gene>
<feature type="transmembrane region" description="Helical" evidence="10">
    <location>
        <begin position="208"/>
        <end position="229"/>
    </location>
</feature>
<evidence type="ECO:0000313" key="12">
    <source>
        <dbReference type="Proteomes" id="UP000818624"/>
    </source>
</evidence>
<evidence type="ECO:0000256" key="8">
    <source>
        <dbReference type="ARBA" id="ARBA00023170"/>
    </source>
</evidence>
<evidence type="ECO:0000256" key="1">
    <source>
        <dbReference type="ARBA" id="ARBA00004141"/>
    </source>
</evidence>
<dbReference type="Proteomes" id="UP000818624">
    <property type="component" value="Chromosome 1"/>
</dbReference>
<keyword evidence="5 10" id="KW-1133">Transmembrane helix</keyword>
<dbReference type="EMBL" id="CP046234">
    <property type="protein sequence ID" value="WFD46405.1"/>
    <property type="molecule type" value="Genomic_DNA"/>
</dbReference>
<feature type="transmembrane region" description="Helical" evidence="10">
    <location>
        <begin position="110"/>
        <end position="133"/>
    </location>
</feature>
<dbReference type="PANTHER" id="PTHR28097">
    <property type="entry name" value="PHEROMONE A FACTOR RECEPTOR"/>
    <property type="match status" value="1"/>
</dbReference>
<feature type="transmembrane region" description="Helical" evidence="10">
    <location>
        <begin position="69"/>
        <end position="89"/>
    </location>
</feature>